<comment type="caution">
    <text evidence="1">The sequence shown here is derived from an EMBL/GenBank/DDBJ whole genome shotgun (WGS) entry which is preliminary data.</text>
</comment>
<organism evidence="1 2">
    <name type="scientific">Brucella pecoris</name>
    <dbReference type="NCBI Taxonomy" id="867683"/>
    <lineage>
        <taxon>Bacteria</taxon>
        <taxon>Pseudomonadati</taxon>
        <taxon>Pseudomonadota</taxon>
        <taxon>Alphaproteobacteria</taxon>
        <taxon>Hyphomicrobiales</taxon>
        <taxon>Brucellaceae</taxon>
        <taxon>Brucella/Ochrobactrum group</taxon>
        <taxon>Brucella</taxon>
    </lineage>
</organism>
<sequence>MVLCYLEGSMKLHSVAAILAFTAIFTIGTVAETVPAFSQSHSVVVGTRINNGHRIRCAEGARLLRMRGFRNVRALDCRGSHFLYRADRSRRTYDVTVRARDGRITNVRTVRWRR</sequence>
<evidence type="ECO:0000313" key="2">
    <source>
        <dbReference type="Proteomes" id="UP000313390"/>
    </source>
</evidence>
<gene>
    <name evidence="1" type="ORF">FIB18_05040</name>
</gene>
<dbReference type="EMBL" id="VEWK01000002">
    <property type="protein sequence ID" value="TNV14590.1"/>
    <property type="molecule type" value="Genomic_DNA"/>
</dbReference>
<dbReference type="Proteomes" id="UP000313390">
    <property type="component" value="Unassembled WGS sequence"/>
</dbReference>
<protein>
    <submittedName>
        <fullName evidence="1">Uncharacterized protein</fullName>
    </submittedName>
</protein>
<evidence type="ECO:0000313" key="1">
    <source>
        <dbReference type="EMBL" id="TNV14590.1"/>
    </source>
</evidence>
<proteinExistence type="predicted"/>
<dbReference type="AlphaFoldDB" id="A0A5C5CT53"/>
<reference evidence="1 2" key="1">
    <citation type="journal article" date="2011" name="Int. J. Syst. Evol. Microbiol.">
        <title>Ochrobactrum pecoris sp. nov., isolated from farm animals.</title>
        <authorList>
            <person name="Kampfer P."/>
            <person name="Huber B."/>
            <person name="Busse H.J."/>
            <person name="Scholz H.C."/>
            <person name="Tomaso H."/>
            <person name="Hotzel H."/>
            <person name="Melzer F."/>
        </authorList>
    </citation>
    <scope>NUCLEOTIDE SEQUENCE [LARGE SCALE GENOMIC DNA]</scope>
    <source>
        <strain evidence="1 2">08RB2639</strain>
    </source>
</reference>
<name>A0A5C5CT53_9HYPH</name>
<accession>A0A5C5CT53</accession>